<dbReference type="WBParaSite" id="nRc.2.0.1.t33542-RA">
    <property type="protein sequence ID" value="nRc.2.0.1.t33542-RA"/>
    <property type="gene ID" value="nRc.2.0.1.g33542"/>
</dbReference>
<sequence length="81" mass="9935">MLVFEMTTGEPFLLNFQQKAKEDKKKYMRKYEQKYKNEKVLKTKPLPDGQNRILVKWWGYPEEFNSWSLEKDIQNEDEDEN</sequence>
<dbReference type="SUPFAM" id="SSF54160">
    <property type="entry name" value="Chromo domain-like"/>
    <property type="match status" value="1"/>
</dbReference>
<feature type="domain" description="Chromo" evidence="1">
    <location>
        <begin position="35"/>
        <end position="81"/>
    </location>
</feature>
<dbReference type="AlphaFoldDB" id="A0A915K6N1"/>
<protein>
    <submittedName>
        <fullName evidence="3">Chromo domain-containing protein</fullName>
    </submittedName>
</protein>
<dbReference type="Proteomes" id="UP000887565">
    <property type="component" value="Unplaced"/>
</dbReference>
<name>A0A915K6N1_ROMCU</name>
<proteinExistence type="predicted"/>
<dbReference type="InterPro" id="IPR016197">
    <property type="entry name" value="Chromo-like_dom_sf"/>
</dbReference>
<dbReference type="PROSITE" id="PS50013">
    <property type="entry name" value="CHROMO_2"/>
    <property type="match status" value="1"/>
</dbReference>
<reference evidence="3" key="1">
    <citation type="submission" date="2022-11" db="UniProtKB">
        <authorList>
            <consortium name="WormBaseParasite"/>
        </authorList>
    </citation>
    <scope>IDENTIFICATION</scope>
</reference>
<organism evidence="2 3">
    <name type="scientific">Romanomermis culicivorax</name>
    <name type="common">Nematode worm</name>
    <dbReference type="NCBI Taxonomy" id="13658"/>
    <lineage>
        <taxon>Eukaryota</taxon>
        <taxon>Metazoa</taxon>
        <taxon>Ecdysozoa</taxon>
        <taxon>Nematoda</taxon>
        <taxon>Enoplea</taxon>
        <taxon>Dorylaimia</taxon>
        <taxon>Mermithida</taxon>
        <taxon>Mermithoidea</taxon>
        <taxon>Mermithidae</taxon>
        <taxon>Romanomermis</taxon>
    </lineage>
</organism>
<keyword evidence="2" id="KW-1185">Reference proteome</keyword>
<evidence type="ECO:0000259" key="1">
    <source>
        <dbReference type="PROSITE" id="PS50013"/>
    </source>
</evidence>
<accession>A0A915K6N1</accession>
<evidence type="ECO:0000313" key="2">
    <source>
        <dbReference type="Proteomes" id="UP000887565"/>
    </source>
</evidence>
<dbReference type="InterPro" id="IPR000953">
    <property type="entry name" value="Chromo/chromo_shadow_dom"/>
</dbReference>
<evidence type="ECO:0000313" key="3">
    <source>
        <dbReference type="WBParaSite" id="nRc.2.0.1.t33542-RA"/>
    </source>
</evidence>
<dbReference type="Gene3D" id="2.40.50.40">
    <property type="match status" value="1"/>
</dbReference>